<keyword evidence="2" id="KW-1185">Reference proteome</keyword>
<protein>
    <submittedName>
        <fullName evidence="1">Uncharacterized protein</fullName>
    </submittedName>
</protein>
<dbReference type="Proteomes" id="UP000054166">
    <property type="component" value="Unassembled WGS sequence"/>
</dbReference>
<name>A0A0C3FH97_PILCF</name>
<dbReference type="HOGENOM" id="CLU_2559095_0_0_1"/>
<dbReference type="InParanoid" id="A0A0C3FH97"/>
<dbReference type="AlphaFoldDB" id="A0A0C3FH97"/>
<proteinExistence type="predicted"/>
<reference evidence="1 2" key="1">
    <citation type="submission" date="2014-04" db="EMBL/GenBank/DDBJ databases">
        <authorList>
            <consortium name="DOE Joint Genome Institute"/>
            <person name="Kuo A."/>
            <person name="Tarkka M."/>
            <person name="Buscot F."/>
            <person name="Kohler A."/>
            <person name="Nagy L.G."/>
            <person name="Floudas D."/>
            <person name="Copeland A."/>
            <person name="Barry K.W."/>
            <person name="Cichocki N."/>
            <person name="Veneault-Fourrey C."/>
            <person name="LaButti K."/>
            <person name="Lindquist E.A."/>
            <person name="Lipzen A."/>
            <person name="Lundell T."/>
            <person name="Morin E."/>
            <person name="Murat C."/>
            <person name="Sun H."/>
            <person name="Tunlid A."/>
            <person name="Henrissat B."/>
            <person name="Grigoriev I.V."/>
            <person name="Hibbett D.S."/>
            <person name="Martin F."/>
            <person name="Nordberg H.P."/>
            <person name="Cantor M.N."/>
            <person name="Hua S.X."/>
        </authorList>
    </citation>
    <scope>NUCLEOTIDE SEQUENCE [LARGE SCALE GENOMIC DNA]</scope>
    <source>
        <strain evidence="1 2">F 1598</strain>
    </source>
</reference>
<dbReference type="EMBL" id="KN833011">
    <property type="protein sequence ID" value="KIM79156.1"/>
    <property type="molecule type" value="Genomic_DNA"/>
</dbReference>
<reference evidence="2" key="2">
    <citation type="submission" date="2015-01" db="EMBL/GenBank/DDBJ databases">
        <title>Evolutionary Origins and Diversification of the Mycorrhizal Mutualists.</title>
        <authorList>
            <consortium name="DOE Joint Genome Institute"/>
            <consortium name="Mycorrhizal Genomics Consortium"/>
            <person name="Kohler A."/>
            <person name="Kuo A."/>
            <person name="Nagy L.G."/>
            <person name="Floudas D."/>
            <person name="Copeland A."/>
            <person name="Barry K.W."/>
            <person name="Cichocki N."/>
            <person name="Veneault-Fourrey C."/>
            <person name="LaButti K."/>
            <person name="Lindquist E.A."/>
            <person name="Lipzen A."/>
            <person name="Lundell T."/>
            <person name="Morin E."/>
            <person name="Murat C."/>
            <person name="Riley R."/>
            <person name="Ohm R."/>
            <person name="Sun H."/>
            <person name="Tunlid A."/>
            <person name="Henrissat B."/>
            <person name="Grigoriev I.V."/>
            <person name="Hibbett D.S."/>
            <person name="Martin F."/>
        </authorList>
    </citation>
    <scope>NUCLEOTIDE SEQUENCE [LARGE SCALE GENOMIC DNA]</scope>
    <source>
        <strain evidence="2">F 1598</strain>
    </source>
</reference>
<sequence>MRECNPNNNTRSLTCSISLRDVRMQKPTSASKSIPTIRKENVVDVLSWVMIIIIDQAFNLHDILVRSSQVSSSVILCFLVKD</sequence>
<evidence type="ECO:0000313" key="2">
    <source>
        <dbReference type="Proteomes" id="UP000054166"/>
    </source>
</evidence>
<organism evidence="1 2">
    <name type="scientific">Piloderma croceum (strain F 1598)</name>
    <dbReference type="NCBI Taxonomy" id="765440"/>
    <lineage>
        <taxon>Eukaryota</taxon>
        <taxon>Fungi</taxon>
        <taxon>Dikarya</taxon>
        <taxon>Basidiomycota</taxon>
        <taxon>Agaricomycotina</taxon>
        <taxon>Agaricomycetes</taxon>
        <taxon>Agaricomycetidae</taxon>
        <taxon>Atheliales</taxon>
        <taxon>Atheliaceae</taxon>
        <taxon>Piloderma</taxon>
    </lineage>
</organism>
<gene>
    <name evidence="1" type="ORF">PILCRDRAFT_823738</name>
</gene>
<evidence type="ECO:0000313" key="1">
    <source>
        <dbReference type="EMBL" id="KIM79156.1"/>
    </source>
</evidence>
<accession>A0A0C3FH97</accession>